<comment type="subcellular location">
    <subcellularLocation>
        <location evidence="1">Cell outer membrane</location>
    </subcellularLocation>
</comment>
<evidence type="ECO:0000256" key="3">
    <source>
        <dbReference type="ARBA" id="ARBA00023237"/>
    </source>
</evidence>
<dbReference type="EMBL" id="FRBD01000010">
    <property type="protein sequence ID" value="SHK70982.1"/>
    <property type="molecule type" value="Genomic_DNA"/>
</dbReference>
<reference evidence="6 7" key="1">
    <citation type="submission" date="2016-11" db="EMBL/GenBank/DDBJ databases">
        <authorList>
            <person name="Jaros S."/>
            <person name="Januszkiewicz K."/>
            <person name="Wedrychowicz H."/>
        </authorList>
    </citation>
    <scope>NUCLEOTIDE SEQUENCE [LARGE SCALE GENOMIC DNA]</scope>
    <source>
        <strain evidence="6 7">KHT3</strain>
    </source>
</reference>
<dbReference type="AlphaFoldDB" id="A0A1M6UP48"/>
<dbReference type="SUPFAM" id="SSF56935">
    <property type="entry name" value="Porins"/>
    <property type="match status" value="1"/>
</dbReference>
<dbReference type="Gene3D" id="2.40.170.20">
    <property type="entry name" value="TonB-dependent receptor, beta-barrel domain"/>
    <property type="match status" value="1"/>
</dbReference>
<protein>
    <submittedName>
        <fullName evidence="6">CarboxypepD_reg-like domain-containing protein</fullName>
    </submittedName>
</protein>
<evidence type="ECO:0000256" key="4">
    <source>
        <dbReference type="SAM" id="SignalP"/>
    </source>
</evidence>
<keyword evidence="2" id="KW-0472">Membrane</keyword>
<sequence length="822" mass="92487">MKKLNLRMTALIAAMMMTVMSFANRWSSENRAMLASAMSSRDRGRAVLKTQDWGGRVIDENGEPMPFVNVVLLSLPDSAFVQGGMTDEQGMFKIVTDVNEGLFKVTSVGYQTLYIKAGQDLTIQMKEDTQLLKEVVVKGQLPKTHVKGDAMRTTVAGTILEKAGTISDALTKIPSLAESDGGIKVLGRGEAEIYINGRRLQDVSELGRINSDQILHVDVVQNPGARYKASTKAVIRITLKKAQGEGISFQEKAQGMYQYGASANNLFDINYRTGGLDLKGSFWAGSYAHAKSLQEDDMYYLVGKDEVIGYSKQETRHKWKGLSPQLQFNYMIDENHSLGAFYKYDYHPSGTLTSQFNTDEYQNGQFMERSESEVYQDEKFKKHIFNAYYNGKVGNLGIDLNIDGLFDDTEAPGYTRELAWADGVKTGTPDVRNIESNTKSANNFWASKLIFSYPLFKGNLSIGGEYSYNHRTDAYSFVASEAVPVTTTDTEVNEKSAAAFVEYGHQFGKVFVQAGLRYEHLKNDYYNFGKRDDEVCRNYGDWFPSLVISAPIGKVQTSLSYRCDIDRPAYGNLTSSTIYLNRYAYQSGNPYLKPMYTNSVVLNVGYKWMGVNVDYSRIKDATTMWSEPFPGADDPLVCLLHPINTKDDYNQLSFNTYASPTVQWSMFNGQWTWHPTWYVYLQFQNYKSQCADGSVITLDHPLMQVGWNNTISLPKNWRINADASLLPKGDSGNCRLMTAQGSVNLGVQRDINLRSLGSLTLDLRCNDIFSTNKANGTMYGPRELTFRNPTRRTFVMNLTWKFNEARSKYRGSGAGEKQKARM</sequence>
<dbReference type="Pfam" id="PF14905">
    <property type="entry name" value="OMP_b-brl_3"/>
    <property type="match status" value="1"/>
</dbReference>
<feature type="chain" id="PRO_5012793846" evidence="4">
    <location>
        <begin position="24"/>
        <end position="822"/>
    </location>
</feature>
<proteinExistence type="predicted"/>
<feature type="domain" description="Outer membrane protein beta-barrel" evidence="5">
    <location>
        <begin position="431"/>
        <end position="800"/>
    </location>
</feature>
<accession>A0A1M6UP48</accession>
<feature type="signal peptide" evidence="4">
    <location>
        <begin position="1"/>
        <end position="23"/>
    </location>
</feature>
<evidence type="ECO:0000259" key="5">
    <source>
        <dbReference type="Pfam" id="PF14905"/>
    </source>
</evidence>
<dbReference type="InterPro" id="IPR008969">
    <property type="entry name" value="CarboxyPept-like_regulatory"/>
</dbReference>
<organism evidence="6 7">
    <name type="scientific">Xylanibacter ruminicola</name>
    <name type="common">Prevotella ruminicola</name>
    <dbReference type="NCBI Taxonomy" id="839"/>
    <lineage>
        <taxon>Bacteria</taxon>
        <taxon>Pseudomonadati</taxon>
        <taxon>Bacteroidota</taxon>
        <taxon>Bacteroidia</taxon>
        <taxon>Bacteroidales</taxon>
        <taxon>Prevotellaceae</taxon>
        <taxon>Xylanibacter</taxon>
    </lineage>
</organism>
<evidence type="ECO:0000313" key="7">
    <source>
        <dbReference type="Proteomes" id="UP000184130"/>
    </source>
</evidence>
<gene>
    <name evidence="6" type="ORF">SAMN05216463_11036</name>
</gene>
<evidence type="ECO:0000256" key="1">
    <source>
        <dbReference type="ARBA" id="ARBA00004442"/>
    </source>
</evidence>
<dbReference type="OrthoDB" id="905020at2"/>
<dbReference type="RefSeq" id="WP_081373149.1">
    <property type="nucleotide sequence ID" value="NZ_FRBD01000010.1"/>
</dbReference>
<name>A0A1M6UP48_XYLRU</name>
<dbReference type="GO" id="GO:0009279">
    <property type="term" value="C:cell outer membrane"/>
    <property type="evidence" value="ECO:0007669"/>
    <property type="project" value="UniProtKB-SubCell"/>
</dbReference>
<evidence type="ECO:0000256" key="2">
    <source>
        <dbReference type="ARBA" id="ARBA00023136"/>
    </source>
</evidence>
<keyword evidence="3" id="KW-0998">Cell outer membrane</keyword>
<dbReference type="Pfam" id="PF13715">
    <property type="entry name" value="CarbopepD_reg_2"/>
    <property type="match status" value="1"/>
</dbReference>
<evidence type="ECO:0000313" key="6">
    <source>
        <dbReference type="EMBL" id="SHK70982.1"/>
    </source>
</evidence>
<dbReference type="SUPFAM" id="SSF49464">
    <property type="entry name" value="Carboxypeptidase regulatory domain-like"/>
    <property type="match status" value="1"/>
</dbReference>
<dbReference type="InterPro" id="IPR041700">
    <property type="entry name" value="OMP_b-brl_3"/>
</dbReference>
<keyword evidence="4" id="KW-0732">Signal</keyword>
<dbReference type="Proteomes" id="UP000184130">
    <property type="component" value="Unassembled WGS sequence"/>
</dbReference>
<dbReference type="InterPro" id="IPR036942">
    <property type="entry name" value="Beta-barrel_TonB_sf"/>
</dbReference>